<sequence>MRFPRLSSLLRPLALMLVAVTMAACATEGPPKRGTPELRFTNLPPLNVAAQGPRIQTTYVSPLRNPNVEHLMPVSPERAIRQWVQDRLHTTGAGTDTVVVEIRDASVVETRLNTKKGVVGFFTDDQEAKYDAKANVVLQMRGPDGRVKAEAFTSAWRTRSINEKASLADREQIWFDLVEELMRDVDQQMETGVRQYFSDYLLR</sequence>
<accession>A0A7W9ZK74</accession>
<protein>
    <recommendedName>
        <fullName evidence="4">Lipoprotein</fullName>
    </recommendedName>
</protein>
<keyword evidence="3" id="KW-1185">Reference proteome</keyword>
<evidence type="ECO:0000256" key="1">
    <source>
        <dbReference type="SAM" id="SignalP"/>
    </source>
</evidence>
<organism evidence="2 3">
    <name type="scientific">Novispirillum itersonii</name>
    <name type="common">Aquaspirillum itersonii</name>
    <dbReference type="NCBI Taxonomy" id="189"/>
    <lineage>
        <taxon>Bacteria</taxon>
        <taxon>Pseudomonadati</taxon>
        <taxon>Pseudomonadota</taxon>
        <taxon>Alphaproteobacteria</taxon>
        <taxon>Rhodospirillales</taxon>
        <taxon>Novispirillaceae</taxon>
        <taxon>Novispirillum</taxon>
    </lineage>
</organism>
<feature type="signal peptide" evidence="1">
    <location>
        <begin position="1"/>
        <end position="26"/>
    </location>
</feature>
<dbReference type="Proteomes" id="UP000544872">
    <property type="component" value="Unassembled WGS sequence"/>
</dbReference>
<evidence type="ECO:0000313" key="2">
    <source>
        <dbReference type="EMBL" id="MBB6212022.1"/>
    </source>
</evidence>
<dbReference type="EMBL" id="JACIIX010000016">
    <property type="protein sequence ID" value="MBB6212022.1"/>
    <property type="molecule type" value="Genomic_DNA"/>
</dbReference>
<dbReference type="RefSeq" id="WP_184265310.1">
    <property type="nucleotide sequence ID" value="NZ_JACIIX010000016.1"/>
</dbReference>
<proteinExistence type="predicted"/>
<evidence type="ECO:0000313" key="3">
    <source>
        <dbReference type="Proteomes" id="UP000544872"/>
    </source>
</evidence>
<reference evidence="2 3" key="1">
    <citation type="submission" date="2020-08" db="EMBL/GenBank/DDBJ databases">
        <title>Genomic Encyclopedia of Type Strains, Phase IV (KMG-IV): sequencing the most valuable type-strain genomes for metagenomic binning, comparative biology and taxonomic classification.</title>
        <authorList>
            <person name="Goeker M."/>
        </authorList>
    </citation>
    <scope>NUCLEOTIDE SEQUENCE [LARGE SCALE GENOMIC DNA]</scope>
    <source>
        <strain evidence="2 3">DSM 11590</strain>
    </source>
</reference>
<feature type="chain" id="PRO_5030846692" description="Lipoprotein" evidence="1">
    <location>
        <begin position="27"/>
        <end position="203"/>
    </location>
</feature>
<dbReference type="AlphaFoldDB" id="A0A7W9ZK74"/>
<evidence type="ECO:0008006" key="4">
    <source>
        <dbReference type="Google" id="ProtNLM"/>
    </source>
</evidence>
<dbReference type="PROSITE" id="PS51257">
    <property type="entry name" value="PROKAR_LIPOPROTEIN"/>
    <property type="match status" value="1"/>
</dbReference>
<name>A0A7W9ZK74_NOVIT</name>
<comment type="caution">
    <text evidence="2">The sequence shown here is derived from an EMBL/GenBank/DDBJ whole genome shotgun (WGS) entry which is preliminary data.</text>
</comment>
<keyword evidence="1" id="KW-0732">Signal</keyword>
<gene>
    <name evidence="2" type="ORF">FHS48_003469</name>
</gene>